<keyword evidence="7" id="KW-0333">Golgi apparatus</keyword>
<evidence type="ECO:0000256" key="4">
    <source>
        <dbReference type="ARBA" id="ARBA00022692"/>
    </source>
</evidence>
<feature type="transmembrane region" description="Helical" evidence="7">
    <location>
        <begin position="190"/>
        <end position="211"/>
    </location>
</feature>
<feature type="transmembrane region" description="Helical" evidence="7">
    <location>
        <begin position="217"/>
        <end position="241"/>
    </location>
</feature>
<dbReference type="GO" id="GO:0000139">
    <property type="term" value="C:Golgi membrane"/>
    <property type="evidence" value="ECO:0007669"/>
    <property type="project" value="UniProtKB-SubCell"/>
</dbReference>
<keyword evidence="7" id="KW-0968">Cytoplasmic vesicle</keyword>
<dbReference type="InterPro" id="IPR050186">
    <property type="entry name" value="TPT_transporter"/>
</dbReference>
<dbReference type="EMBL" id="VXIS01000057">
    <property type="protein sequence ID" value="KAA8909484.1"/>
    <property type="molecule type" value="Genomic_DNA"/>
</dbReference>
<feature type="transmembrane region" description="Helical" evidence="7">
    <location>
        <begin position="304"/>
        <end position="326"/>
    </location>
</feature>
<feature type="transmembrane region" description="Helical" evidence="7">
    <location>
        <begin position="79"/>
        <end position="99"/>
    </location>
</feature>
<protein>
    <recommendedName>
        <fullName evidence="7">GDP-mannose transporter</fullName>
        <shortName evidence="7">GMT</shortName>
    </recommendedName>
</protein>
<name>A0A5J5F175_9PEZI</name>
<evidence type="ECO:0000313" key="9">
    <source>
        <dbReference type="EMBL" id="KAA8909484.1"/>
    </source>
</evidence>
<dbReference type="GO" id="GO:0030659">
    <property type="term" value="C:cytoplasmic vesicle membrane"/>
    <property type="evidence" value="ECO:0007669"/>
    <property type="project" value="UniProtKB-SubCell"/>
</dbReference>
<feature type="region of interest" description="Disordered" evidence="8">
    <location>
        <begin position="1"/>
        <end position="46"/>
    </location>
</feature>
<evidence type="ECO:0000256" key="3">
    <source>
        <dbReference type="ARBA" id="ARBA00011182"/>
    </source>
</evidence>
<evidence type="ECO:0000313" key="10">
    <source>
        <dbReference type="Proteomes" id="UP000326924"/>
    </source>
</evidence>
<dbReference type="OrthoDB" id="18894at2759"/>
<evidence type="ECO:0000256" key="1">
    <source>
        <dbReference type="ARBA" id="ARBA00003420"/>
    </source>
</evidence>
<dbReference type="AlphaFoldDB" id="A0A5J5F175"/>
<comment type="similarity">
    <text evidence="2 7">Belongs to the TPT transporter family. SLC35D subfamily.</text>
</comment>
<proteinExistence type="inferred from homology"/>
<keyword evidence="5 7" id="KW-1133">Transmembrane helix</keyword>
<feature type="transmembrane region" description="Helical" evidence="7">
    <location>
        <begin position="272"/>
        <end position="292"/>
    </location>
</feature>
<feature type="compositionally biased region" description="Basic residues" evidence="8">
    <location>
        <begin position="32"/>
        <end position="43"/>
    </location>
</feature>
<dbReference type="Proteomes" id="UP000326924">
    <property type="component" value="Unassembled WGS sequence"/>
</dbReference>
<keyword evidence="4 7" id="KW-0812">Transmembrane</keyword>
<feature type="transmembrane region" description="Helical" evidence="7">
    <location>
        <begin position="346"/>
        <end position="365"/>
    </location>
</feature>
<comment type="function">
    <text evidence="1 7">Involved in the import of GDP-mannose from the cytoplasm into the Golgi lumen.</text>
</comment>
<dbReference type="InParanoid" id="A0A5J5F175"/>
<comment type="caution">
    <text evidence="9">The sequence shown here is derived from an EMBL/GenBank/DDBJ whole genome shotgun (WGS) entry which is preliminary data.</text>
</comment>
<dbReference type="PANTHER" id="PTHR11132">
    <property type="entry name" value="SOLUTE CARRIER FAMILY 35"/>
    <property type="match status" value="1"/>
</dbReference>
<gene>
    <name evidence="9" type="ORF">FN846DRAFT_942412</name>
</gene>
<feature type="transmembrane region" description="Helical" evidence="7">
    <location>
        <begin position="248"/>
        <end position="266"/>
    </location>
</feature>
<keyword evidence="6 7" id="KW-0472">Membrane</keyword>
<accession>A0A5J5F175</accession>
<keyword evidence="7" id="KW-0762">Sugar transport</keyword>
<keyword evidence="7" id="KW-0256">Endoplasmic reticulum</keyword>
<dbReference type="GO" id="GO:0005789">
    <property type="term" value="C:endoplasmic reticulum membrane"/>
    <property type="evidence" value="ECO:0007669"/>
    <property type="project" value="UniProtKB-SubCell"/>
</dbReference>
<reference evidence="9 10" key="1">
    <citation type="submission" date="2019-09" db="EMBL/GenBank/DDBJ databases">
        <title>Draft genome of the ectomycorrhizal ascomycete Sphaerosporella brunnea.</title>
        <authorList>
            <consortium name="DOE Joint Genome Institute"/>
            <person name="Benucci G.M."/>
            <person name="Marozzi G."/>
            <person name="Antonielli L."/>
            <person name="Sanchez S."/>
            <person name="Marco P."/>
            <person name="Wang X."/>
            <person name="Falini L.B."/>
            <person name="Barry K."/>
            <person name="Haridas S."/>
            <person name="Lipzen A."/>
            <person name="Labutti K."/>
            <person name="Grigoriev I.V."/>
            <person name="Murat C."/>
            <person name="Martin F."/>
            <person name="Albertini E."/>
            <person name="Donnini D."/>
            <person name="Bonito G."/>
        </authorList>
    </citation>
    <scope>NUCLEOTIDE SEQUENCE [LARGE SCALE GENOMIC DNA]</scope>
    <source>
        <strain evidence="9 10">Sb_GMNB300</strain>
    </source>
</reference>
<comment type="subcellular location">
    <subcellularLocation>
        <location evidence="7">Golgi apparatus membrane</location>
        <topology evidence="7">Multi-pass membrane protein</topology>
    </subcellularLocation>
    <subcellularLocation>
        <location evidence="7">Cytoplasmic vesicle membrane</location>
        <topology evidence="7">Multi-pass membrane protein</topology>
    </subcellularLocation>
    <subcellularLocation>
        <location evidence="7">Endoplasmic reticulum membrane</location>
        <topology evidence="7">Multi-pass membrane protein</topology>
    </subcellularLocation>
</comment>
<feature type="transmembrane region" description="Helical" evidence="7">
    <location>
        <begin position="111"/>
        <end position="136"/>
    </location>
</feature>
<evidence type="ECO:0000256" key="6">
    <source>
        <dbReference type="ARBA" id="ARBA00023136"/>
    </source>
</evidence>
<organism evidence="9 10">
    <name type="scientific">Sphaerosporella brunnea</name>
    <dbReference type="NCBI Taxonomy" id="1250544"/>
    <lineage>
        <taxon>Eukaryota</taxon>
        <taxon>Fungi</taxon>
        <taxon>Dikarya</taxon>
        <taxon>Ascomycota</taxon>
        <taxon>Pezizomycotina</taxon>
        <taxon>Pezizomycetes</taxon>
        <taxon>Pezizales</taxon>
        <taxon>Pyronemataceae</taxon>
        <taxon>Sphaerosporella</taxon>
    </lineage>
</organism>
<sequence>MIVSEPEQLEMDNCHDARSDDEEVGVSASDRRKPRHVRSGIRHRAGDESEEALIHGVDLDDEVTKEEKKEADGKVLRDLAINLILIGLWYLFSLLISVYNKWMFSPDHLNFHFPLFTTCVHMLVQFSLSSLVLYALPQFRPTGLFGENAKPEETTLGASPDCLEGSRASWFRFNSRAEERKKAQQGRMTTWVYLTKIGPCGAATGLDIGLGNMSLKYITLAFYTMCKSSSLAFVLIFAFAFRLEKVTWKLIAIISVMTLGVVMMVASEAQFVAIGFILVLLASALSGLRWSLTQMLLLRNPATSNPFSSIFFLAPCMFISIMAVAIPIEGFGPLAERFGELVSQEGIFRAIGIVLFPGVIAFLMVSSEFA</sequence>
<evidence type="ECO:0000256" key="8">
    <source>
        <dbReference type="SAM" id="MobiDB-lite"/>
    </source>
</evidence>
<evidence type="ECO:0000256" key="7">
    <source>
        <dbReference type="RuleBase" id="RU367097"/>
    </source>
</evidence>
<comment type="subunit">
    <text evidence="3 7">Homooligomer.</text>
</comment>
<evidence type="ECO:0000256" key="2">
    <source>
        <dbReference type="ARBA" id="ARBA00010425"/>
    </source>
</evidence>
<keyword evidence="10" id="KW-1185">Reference proteome</keyword>
<evidence type="ECO:0000256" key="5">
    <source>
        <dbReference type="ARBA" id="ARBA00022989"/>
    </source>
</evidence>
<keyword evidence="7" id="KW-0813">Transport</keyword>